<dbReference type="CDD" id="cd14264">
    <property type="entry name" value="DAGK_IM"/>
    <property type="match status" value="1"/>
</dbReference>
<comment type="caution">
    <text evidence="21">Lacks conserved residue(s) required for the propagation of feature annotation.</text>
</comment>
<keyword evidence="18 21" id="KW-0472">Membrane</keyword>
<keyword evidence="7" id="KW-0444">Lipid biosynthesis</keyword>
<evidence type="ECO:0000256" key="21">
    <source>
        <dbReference type="RuleBase" id="RU363065"/>
    </source>
</evidence>
<proteinExistence type="inferred from homology"/>
<evidence type="ECO:0000313" key="23">
    <source>
        <dbReference type="Proteomes" id="UP000509742"/>
    </source>
</evidence>
<evidence type="ECO:0000256" key="1">
    <source>
        <dbReference type="ARBA" id="ARBA00001946"/>
    </source>
</evidence>
<keyword evidence="23" id="KW-1185">Reference proteome</keyword>
<comment type="catalytic activity">
    <reaction evidence="21">
        <text>a 1,2-diacyl-sn-glycerol + ATP = a 1,2-diacyl-sn-glycero-3-phosphate + ADP + H(+)</text>
        <dbReference type="Rhea" id="RHEA:10272"/>
        <dbReference type="ChEBI" id="CHEBI:15378"/>
        <dbReference type="ChEBI" id="CHEBI:17815"/>
        <dbReference type="ChEBI" id="CHEBI:30616"/>
        <dbReference type="ChEBI" id="CHEBI:58608"/>
        <dbReference type="ChEBI" id="CHEBI:456216"/>
        <dbReference type="EC" id="2.7.1.107"/>
    </reaction>
</comment>
<keyword evidence="10 21" id="KW-0812">Transmembrane</keyword>
<evidence type="ECO:0000256" key="7">
    <source>
        <dbReference type="ARBA" id="ARBA00022516"/>
    </source>
</evidence>
<comment type="subcellular location">
    <subcellularLocation>
        <location evidence="2">Cell inner membrane</location>
        <topology evidence="2">Multi-pass membrane protein</topology>
    </subcellularLocation>
</comment>
<keyword evidence="17 21" id="KW-0443">Lipid metabolism</keyword>
<evidence type="ECO:0000256" key="6">
    <source>
        <dbReference type="ARBA" id="ARBA00022475"/>
    </source>
</evidence>
<dbReference type="PANTHER" id="PTHR34299">
    <property type="entry name" value="DIACYLGLYCEROL KINASE"/>
    <property type="match status" value="1"/>
</dbReference>
<evidence type="ECO:0000256" key="8">
    <source>
        <dbReference type="ARBA" id="ARBA00022519"/>
    </source>
</evidence>
<dbReference type="Proteomes" id="UP000509742">
    <property type="component" value="Chromosome"/>
</dbReference>
<name>A0ABM7KZP3_9HELI</name>
<gene>
    <name evidence="22" type="primary">dgkA</name>
    <name evidence="22" type="ORF">NHP190020_09180</name>
</gene>
<dbReference type="PROSITE" id="PS01069">
    <property type="entry name" value="DAGK_PROKAR"/>
    <property type="match status" value="1"/>
</dbReference>
<evidence type="ECO:0000256" key="5">
    <source>
        <dbReference type="ARBA" id="ARBA00017575"/>
    </source>
</evidence>
<keyword evidence="14 21" id="KW-0067">ATP-binding</keyword>
<evidence type="ECO:0000256" key="14">
    <source>
        <dbReference type="ARBA" id="ARBA00022840"/>
    </source>
</evidence>
<evidence type="ECO:0000256" key="10">
    <source>
        <dbReference type="ARBA" id="ARBA00022692"/>
    </source>
</evidence>
<evidence type="ECO:0000256" key="20">
    <source>
        <dbReference type="ARBA" id="ARBA00023264"/>
    </source>
</evidence>
<dbReference type="Gene3D" id="1.10.287.3610">
    <property type="match status" value="1"/>
</dbReference>
<organism evidence="22 23">
    <name type="scientific">Helicobacter suis</name>
    <dbReference type="NCBI Taxonomy" id="104628"/>
    <lineage>
        <taxon>Bacteria</taxon>
        <taxon>Pseudomonadati</taxon>
        <taxon>Campylobacterota</taxon>
        <taxon>Epsilonproteobacteria</taxon>
        <taxon>Campylobacterales</taxon>
        <taxon>Helicobacteraceae</taxon>
        <taxon>Helicobacter</taxon>
    </lineage>
</organism>
<keyword evidence="8" id="KW-0997">Cell inner membrane</keyword>
<comment type="similarity">
    <text evidence="3 21">Belongs to the bacterial diacylglycerol kinase family.</text>
</comment>
<accession>A0ABM7KZP3</accession>
<dbReference type="EMBL" id="AP023036">
    <property type="protein sequence ID" value="BCD45879.1"/>
    <property type="molecule type" value="Genomic_DNA"/>
</dbReference>
<comment type="function">
    <text evidence="21">Catalyzes the ATP-dependent phosphorylation of sn-l,2-diacylglycerol (DAG) to phosphatidic acid. Involved in the recycling of diacylglycerol produced as a by-product during membrane-derived oligosaccharide (MDO) biosynthesis.</text>
</comment>
<evidence type="ECO:0000256" key="16">
    <source>
        <dbReference type="ARBA" id="ARBA00022989"/>
    </source>
</evidence>
<evidence type="ECO:0000256" key="2">
    <source>
        <dbReference type="ARBA" id="ARBA00004429"/>
    </source>
</evidence>
<dbReference type="InterPro" id="IPR033718">
    <property type="entry name" value="DAGK_prok"/>
</dbReference>
<evidence type="ECO:0000256" key="17">
    <source>
        <dbReference type="ARBA" id="ARBA00023098"/>
    </source>
</evidence>
<keyword evidence="19" id="KW-0594">Phospholipid biosynthesis</keyword>
<dbReference type="InterPro" id="IPR000829">
    <property type="entry name" value="DAGK"/>
</dbReference>
<keyword evidence="9 21" id="KW-0808">Transferase</keyword>
<evidence type="ECO:0000256" key="19">
    <source>
        <dbReference type="ARBA" id="ARBA00023209"/>
    </source>
</evidence>
<dbReference type="GO" id="GO:0016301">
    <property type="term" value="F:kinase activity"/>
    <property type="evidence" value="ECO:0007669"/>
    <property type="project" value="UniProtKB-KW"/>
</dbReference>
<keyword evidence="11" id="KW-0479">Metal-binding</keyword>
<evidence type="ECO:0000256" key="13">
    <source>
        <dbReference type="ARBA" id="ARBA00022777"/>
    </source>
</evidence>
<dbReference type="EC" id="2.7.1.107" evidence="4 21"/>
<protein>
    <recommendedName>
        <fullName evidence="5 21">Diacylglycerol kinase</fullName>
        <ecNumber evidence="4 21">2.7.1.107</ecNumber>
    </recommendedName>
</protein>
<keyword evidence="15" id="KW-0460">Magnesium</keyword>
<dbReference type="Pfam" id="PF01219">
    <property type="entry name" value="DAGK_prokar"/>
    <property type="match status" value="1"/>
</dbReference>
<keyword evidence="6" id="KW-1003">Cell membrane</keyword>
<evidence type="ECO:0000256" key="4">
    <source>
        <dbReference type="ARBA" id="ARBA00012133"/>
    </source>
</evidence>
<feature type="transmembrane region" description="Helical" evidence="21">
    <location>
        <begin position="93"/>
        <end position="111"/>
    </location>
</feature>
<evidence type="ECO:0000256" key="11">
    <source>
        <dbReference type="ARBA" id="ARBA00022723"/>
    </source>
</evidence>
<dbReference type="PANTHER" id="PTHR34299:SF1">
    <property type="entry name" value="DIACYLGLYCEROL KINASE"/>
    <property type="match status" value="1"/>
</dbReference>
<comment type="cofactor">
    <cofactor evidence="1">
        <name>Mg(2+)</name>
        <dbReference type="ChEBI" id="CHEBI:18420"/>
    </cofactor>
</comment>
<keyword evidence="13 21" id="KW-0418">Kinase</keyword>
<evidence type="ECO:0000256" key="12">
    <source>
        <dbReference type="ARBA" id="ARBA00022741"/>
    </source>
</evidence>
<evidence type="ECO:0000256" key="9">
    <source>
        <dbReference type="ARBA" id="ARBA00022679"/>
    </source>
</evidence>
<dbReference type="InterPro" id="IPR036945">
    <property type="entry name" value="DAGK_sf"/>
</dbReference>
<sequence length="112" mass="12360">MKRLLLAWLYSKDGLKAAFSEEPAFRQVVFLCAISLVGAFFCAHSFIQFVLLILPGVLSVIVELLNSAIENAVDFTGTQKHPLAKKAKDMGSAAQFVCLLFLVGVWVGYFIF</sequence>
<evidence type="ECO:0000256" key="3">
    <source>
        <dbReference type="ARBA" id="ARBA00005967"/>
    </source>
</evidence>
<keyword evidence="16 21" id="KW-1133">Transmembrane helix</keyword>
<dbReference type="RefSeq" id="WP_006564958.1">
    <property type="nucleotide sequence ID" value="NZ_AP023036.1"/>
</dbReference>
<dbReference type="GeneID" id="56929245"/>
<feature type="transmembrane region" description="Helical" evidence="21">
    <location>
        <begin position="24"/>
        <end position="42"/>
    </location>
</feature>
<evidence type="ECO:0000313" key="22">
    <source>
        <dbReference type="EMBL" id="BCD45879.1"/>
    </source>
</evidence>
<reference evidence="22 23" key="1">
    <citation type="submission" date="2020-04" db="EMBL/GenBank/DDBJ databases">
        <title>Genomic analysis of gastric non-Helicobacter pylori Helicobacters isolated in Japan.</title>
        <authorList>
            <person name="Suzuki M."/>
            <person name="Rimbara E."/>
        </authorList>
    </citation>
    <scope>NUCLEOTIDE SEQUENCE [LARGE SCALE GENOMIC DNA]</scope>
    <source>
        <strain evidence="22 23">NHP19-0020</strain>
    </source>
</reference>
<evidence type="ECO:0000256" key="15">
    <source>
        <dbReference type="ARBA" id="ARBA00022842"/>
    </source>
</evidence>
<evidence type="ECO:0000256" key="18">
    <source>
        <dbReference type="ARBA" id="ARBA00023136"/>
    </source>
</evidence>
<keyword evidence="12 21" id="KW-0547">Nucleotide-binding</keyword>
<keyword evidence="20 21" id="KW-1208">Phospholipid metabolism</keyword>